<accession>A0A9W5ULU9</accession>
<evidence type="ECO:0000256" key="1">
    <source>
        <dbReference type="SAM" id="MobiDB-lite"/>
    </source>
</evidence>
<keyword evidence="3" id="KW-1185">Reference proteome</keyword>
<organism evidence="2 3">
    <name type="scientific">Micromonospora sediminimaris</name>
    <dbReference type="NCBI Taxonomy" id="547162"/>
    <lineage>
        <taxon>Bacteria</taxon>
        <taxon>Bacillati</taxon>
        <taxon>Actinomycetota</taxon>
        <taxon>Actinomycetes</taxon>
        <taxon>Micromonosporales</taxon>
        <taxon>Micromonosporaceae</taxon>
        <taxon>Micromonospora</taxon>
    </lineage>
</organism>
<gene>
    <name evidence="2" type="ORF">Vse01_07820</name>
</gene>
<dbReference type="EMBL" id="BOPD01000006">
    <property type="protein sequence ID" value="GIJ31634.1"/>
    <property type="molecule type" value="Genomic_DNA"/>
</dbReference>
<evidence type="ECO:0000313" key="3">
    <source>
        <dbReference type="Proteomes" id="UP000607311"/>
    </source>
</evidence>
<proteinExistence type="predicted"/>
<dbReference type="Proteomes" id="UP000607311">
    <property type="component" value="Unassembled WGS sequence"/>
</dbReference>
<dbReference type="AlphaFoldDB" id="A0A9W5ULU9"/>
<feature type="region of interest" description="Disordered" evidence="1">
    <location>
        <begin position="1"/>
        <end position="47"/>
    </location>
</feature>
<evidence type="ECO:0000313" key="2">
    <source>
        <dbReference type="EMBL" id="GIJ31634.1"/>
    </source>
</evidence>
<name>A0A9W5ULU9_9ACTN</name>
<sequence>MSAAYQGADPADGDVAGTGKDDIANRPLGPNRTAGRQSARHPVVGQRSTADSHFWWRWGYEAAEAGPVPTIGEELSGGPGPMP</sequence>
<reference evidence="2" key="1">
    <citation type="submission" date="2021-01" db="EMBL/GenBank/DDBJ databases">
        <title>Whole genome shotgun sequence of Verrucosispora sediminis NBRC 107745.</title>
        <authorList>
            <person name="Komaki H."/>
            <person name="Tamura T."/>
        </authorList>
    </citation>
    <scope>NUCLEOTIDE SEQUENCE</scope>
    <source>
        <strain evidence="2">NBRC 107745</strain>
    </source>
</reference>
<protein>
    <submittedName>
        <fullName evidence="2">Uncharacterized protein</fullName>
    </submittedName>
</protein>
<comment type="caution">
    <text evidence="2">The sequence shown here is derived from an EMBL/GenBank/DDBJ whole genome shotgun (WGS) entry which is preliminary data.</text>
</comment>